<evidence type="ECO:0000313" key="3">
    <source>
        <dbReference type="EMBL" id="GFN98105.1"/>
    </source>
</evidence>
<gene>
    <name evidence="3" type="ORF">PoB_002461100</name>
</gene>
<organism evidence="3 4">
    <name type="scientific">Plakobranchus ocellatus</name>
    <dbReference type="NCBI Taxonomy" id="259542"/>
    <lineage>
        <taxon>Eukaryota</taxon>
        <taxon>Metazoa</taxon>
        <taxon>Spiralia</taxon>
        <taxon>Lophotrochozoa</taxon>
        <taxon>Mollusca</taxon>
        <taxon>Gastropoda</taxon>
        <taxon>Heterobranchia</taxon>
        <taxon>Euthyneura</taxon>
        <taxon>Panpulmonata</taxon>
        <taxon>Sacoglossa</taxon>
        <taxon>Placobranchoidea</taxon>
        <taxon>Plakobranchidae</taxon>
        <taxon>Plakobranchus</taxon>
    </lineage>
</organism>
<accession>A0AAV3ZFY8</accession>
<comment type="caution">
    <text evidence="3">The sequence shown here is derived from an EMBL/GenBank/DDBJ whole genome shotgun (WGS) entry which is preliminary data.</text>
</comment>
<keyword evidence="2" id="KW-1133">Transmembrane helix</keyword>
<keyword evidence="4" id="KW-1185">Reference proteome</keyword>
<dbReference type="Proteomes" id="UP000735302">
    <property type="component" value="Unassembled WGS sequence"/>
</dbReference>
<protein>
    <submittedName>
        <fullName evidence="3">Uncharacterized protein</fullName>
    </submittedName>
</protein>
<evidence type="ECO:0000313" key="4">
    <source>
        <dbReference type="Proteomes" id="UP000735302"/>
    </source>
</evidence>
<name>A0AAV3ZFY8_9GAST</name>
<evidence type="ECO:0000256" key="2">
    <source>
        <dbReference type="SAM" id="Phobius"/>
    </source>
</evidence>
<feature type="transmembrane region" description="Helical" evidence="2">
    <location>
        <begin position="12"/>
        <end position="32"/>
    </location>
</feature>
<keyword evidence="2" id="KW-0812">Transmembrane</keyword>
<proteinExistence type="predicted"/>
<feature type="compositionally biased region" description="Acidic residues" evidence="1">
    <location>
        <begin position="43"/>
        <end position="74"/>
    </location>
</feature>
<sequence>MRFDLISCLHQLVGVVLCTLFTLHTVGLHHVFVDIYTEKQDDYDDYEDEEYNYGDDDGDDDDDDDEEEEEEEEKQEEKKRVGKGGEGVER</sequence>
<feature type="region of interest" description="Disordered" evidence="1">
    <location>
        <begin position="43"/>
        <end position="90"/>
    </location>
</feature>
<evidence type="ECO:0000256" key="1">
    <source>
        <dbReference type="SAM" id="MobiDB-lite"/>
    </source>
</evidence>
<dbReference type="AlphaFoldDB" id="A0AAV3ZFY8"/>
<dbReference type="EMBL" id="BLXT01002832">
    <property type="protein sequence ID" value="GFN98105.1"/>
    <property type="molecule type" value="Genomic_DNA"/>
</dbReference>
<reference evidence="3 4" key="1">
    <citation type="journal article" date="2021" name="Elife">
        <title>Chloroplast acquisition without the gene transfer in kleptoplastic sea slugs, Plakobranchus ocellatus.</title>
        <authorList>
            <person name="Maeda T."/>
            <person name="Takahashi S."/>
            <person name="Yoshida T."/>
            <person name="Shimamura S."/>
            <person name="Takaki Y."/>
            <person name="Nagai Y."/>
            <person name="Toyoda A."/>
            <person name="Suzuki Y."/>
            <person name="Arimoto A."/>
            <person name="Ishii H."/>
            <person name="Satoh N."/>
            <person name="Nishiyama T."/>
            <person name="Hasebe M."/>
            <person name="Maruyama T."/>
            <person name="Minagawa J."/>
            <person name="Obokata J."/>
            <person name="Shigenobu S."/>
        </authorList>
    </citation>
    <scope>NUCLEOTIDE SEQUENCE [LARGE SCALE GENOMIC DNA]</scope>
</reference>
<keyword evidence="2" id="KW-0472">Membrane</keyword>